<protein>
    <submittedName>
        <fullName evidence="1">Uncharacterized protein</fullName>
    </submittedName>
</protein>
<evidence type="ECO:0000313" key="1">
    <source>
        <dbReference type="EMBL" id="GFD25903.1"/>
    </source>
</evidence>
<gene>
    <name evidence="1" type="ORF">Tci_897872</name>
</gene>
<dbReference type="AlphaFoldDB" id="A0A699UUZ1"/>
<organism evidence="1">
    <name type="scientific">Tanacetum cinerariifolium</name>
    <name type="common">Dalmatian daisy</name>
    <name type="synonym">Chrysanthemum cinerariifolium</name>
    <dbReference type="NCBI Taxonomy" id="118510"/>
    <lineage>
        <taxon>Eukaryota</taxon>
        <taxon>Viridiplantae</taxon>
        <taxon>Streptophyta</taxon>
        <taxon>Embryophyta</taxon>
        <taxon>Tracheophyta</taxon>
        <taxon>Spermatophyta</taxon>
        <taxon>Magnoliopsida</taxon>
        <taxon>eudicotyledons</taxon>
        <taxon>Gunneridae</taxon>
        <taxon>Pentapetalae</taxon>
        <taxon>asterids</taxon>
        <taxon>campanulids</taxon>
        <taxon>Asterales</taxon>
        <taxon>Asteraceae</taxon>
        <taxon>Asteroideae</taxon>
        <taxon>Anthemideae</taxon>
        <taxon>Anthemidinae</taxon>
        <taxon>Tanacetum</taxon>
    </lineage>
</organism>
<sequence>KLKILYKIGSSRRIESSDEASLGDQEDESKKERIIDNLDANEGVTLVDETHEKNDQHMFDIGVLDDEEVVAEKEITTADPVTAVGEVVTTVGVEVSTTAITS</sequence>
<comment type="caution">
    <text evidence="1">The sequence shown here is derived from an EMBL/GenBank/DDBJ whole genome shotgun (WGS) entry which is preliminary data.</text>
</comment>
<dbReference type="EMBL" id="BKCJ011364275">
    <property type="protein sequence ID" value="GFD25903.1"/>
    <property type="molecule type" value="Genomic_DNA"/>
</dbReference>
<feature type="non-terminal residue" evidence="1">
    <location>
        <position position="1"/>
    </location>
</feature>
<accession>A0A699UUZ1</accession>
<proteinExistence type="predicted"/>
<reference evidence="1" key="1">
    <citation type="journal article" date="2019" name="Sci. Rep.">
        <title>Draft genome of Tanacetum cinerariifolium, the natural source of mosquito coil.</title>
        <authorList>
            <person name="Yamashiro T."/>
            <person name="Shiraishi A."/>
            <person name="Satake H."/>
            <person name="Nakayama K."/>
        </authorList>
    </citation>
    <scope>NUCLEOTIDE SEQUENCE</scope>
</reference>
<name>A0A699UUZ1_TANCI</name>